<accession>A0A4C1UDL3</accession>
<evidence type="ECO:0000313" key="2">
    <source>
        <dbReference type="EMBL" id="GBP24541.1"/>
    </source>
</evidence>
<feature type="compositionally biased region" description="Polar residues" evidence="1">
    <location>
        <begin position="33"/>
        <end position="44"/>
    </location>
</feature>
<proteinExistence type="predicted"/>
<feature type="region of interest" description="Disordered" evidence="1">
    <location>
        <begin position="33"/>
        <end position="58"/>
    </location>
</feature>
<dbReference type="AlphaFoldDB" id="A0A4C1UDL3"/>
<dbReference type="EMBL" id="BGZK01000163">
    <property type="protein sequence ID" value="GBP24541.1"/>
    <property type="molecule type" value="Genomic_DNA"/>
</dbReference>
<organism evidence="2 3">
    <name type="scientific">Eumeta variegata</name>
    <name type="common">Bagworm moth</name>
    <name type="synonym">Eumeta japonica</name>
    <dbReference type="NCBI Taxonomy" id="151549"/>
    <lineage>
        <taxon>Eukaryota</taxon>
        <taxon>Metazoa</taxon>
        <taxon>Ecdysozoa</taxon>
        <taxon>Arthropoda</taxon>
        <taxon>Hexapoda</taxon>
        <taxon>Insecta</taxon>
        <taxon>Pterygota</taxon>
        <taxon>Neoptera</taxon>
        <taxon>Endopterygota</taxon>
        <taxon>Lepidoptera</taxon>
        <taxon>Glossata</taxon>
        <taxon>Ditrysia</taxon>
        <taxon>Tineoidea</taxon>
        <taxon>Psychidae</taxon>
        <taxon>Oiketicinae</taxon>
        <taxon>Eumeta</taxon>
    </lineage>
</organism>
<protein>
    <submittedName>
        <fullName evidence="2">Uncharacterized protein</fullName>
    </submittedName>
</protein>
<evidence type="ECO:0000313" key="3">
    <source>
        <dbReference type="Proteomes" id="UP000299102"/>
    </source>
</evidence>
<reference evidence="2 3" key="1">
    <citation type="journal article" date="2019" name="Commun. Biol.">
        <title>The bagworm genome reveals a unique fibroin gene that provides high tensile strength.</title>
        <authorList>
            <person name="Kono N."/>
            <person name="Nakamura H."/>
            <person name="Ohtoshi R."/>
            <person name="Tomita M."/>
            <person name="Numata K."/>
            <person name="Arakawa K."/>
        </authorList>
    </citation>
    <scope>NUCLEOTIDE SEQUENCE [LARGE SCALE GENOMIC DNA]</scope>
</reference>
<comment type="caution">
    <text evidence="2">The sequence shown here is derived from an EMBL/GenBank/DDBJ whole genome shotgun (WGS) entry which is preliminary data.</text>
</comment>
<keyword evidence="3" id="KW-1185">Reference proteome</keyword>
<name>A0A4C1UDL3_EUMVA</name>
<dbReference type="Proteomes" id="UP000299102">
    <property type="component" value="Unassembled WGS sequence"/>
</dbReference>
<sequence length="113" mass="13349">MLRDREKTSRVKYRSADGTLIWHQFCRHKTFQPTSTKGDTSTRLVRSEENNRGGQCQKRHRFTRPEMAASIVHERGIRARCYHESVQSTWLMVVGFPRLLFFLLWRLCYACGA</sequence>
<gene>
    <name evidence="2" type="ORF">EVAR_79449_1</name>
</gene>
<evidence type="ECO:0000256" key="1">
    <source>
        <dbReference type="SAM" id="MobiDB-lite"/>
    </source>
</evidence>